<dbReference type="GO" id="GO:0004672">
    <property type="term" value="F:protein kinase activity"/>
    <property type="evidence" value="ECO:0007669"/>
    <property type="project" value="InterPro"/>
</dbReference>
<dbReference type="EMBL" id="CAJJDN010000131">
    <property type="protein sequence ID" value="CAD8121314.1"/>
    <property type="molecule type" value="Genomic_DNA"/>
</dbReference>
<evidence type="ECO:0000259" key="1">
    <source>
        <dbReference type="PROSITE" id="PS50011"/>
    </source>
</evidence>
<organism evidence="2 3">
    <name type="scientific">Paramecium sonneborni</name>
    <dbReference type="NCBI Taxonomy" id="65129"/>
    <lineage>
        <taxon>Eukaryota</taxon>
        <taxon>Sar</taxon>
        <taxon>Alveolata</taxon>
        <taxon>Ciliophora</taxon>
        <taxon>Intramacronucleata</taxon>
        <taxon>Oligohymenophorea</taxon>
        <taxon>Peniculida</taxon>
        <taxon>Parameciidae</taxon>
        <taxon>Paramecium</taxon>
    </lineage>
</organism>
<evidence type="ECO:0000313" key="3">
    <source>
        <dbReference type="Proteomes" id="UP000692954"/>
    </source>
</evidence>
<accession>A0A8S1R1T8</accession>
<proteinExistence type="predicted"/>
<dbReference type="Proteomes" id="UP000692954">
    <property type="component" value="Unassembled WGS sequence"/>
</dbReference>
<feature type="domain" description="Protein kinase" evidence="1">
    <location>
        <begin position="1"/>
        <end position="109"/>
    </location>
</feature>
<dbReference type="InterPro" id="IPR000719">
    <property type="entry name" value="Prot_kinase_dom"/>
</dbReference>
<gene>
    <name evidence="2" type="ORF">PSON_ATCC_30995.1.T1310112</name>
</gene>
<comment type="caution">
    <text evidence="2">The sequence shown here is derived from an EMBL/GenBank/DDBJ whole genome shotgun (WGS) entry which is preliminary data.</text>
</comment>
<evidence type="ECO:0000313" key="2">
    <source>
        <dbReference type="EMBL" id="CAD8121314.1"/>
    </source>
</evidence>
<name>A0A8S1R1T8_9CILI</name>
<reference evidence="2" key="1">
    <citation type="submission" date="2021-01" db="EMBL/GenBank/DDBJ databases">
        <authorList>
            <consortium name="Genoscope - CEA"/>
            <person name="William W."/>
        </authorList>
    </citation>
    <scope>NUCLEOTIDE SEQUENCE</scope>
</reference>
<keyword evidence="3" id="KW-1185">Reference proteome</keyword>
<sequence>MDIKPANILIAKTLMAKITDFGEALDKTKNIEKKKNKEWQITIMLEQFSNKFLALCKLTIIFQRKRIDCKSYIGKCDGQAYIDQKYLQRLLARQFLENQQFIQIWLFLY</sequence>
<dbReference type="GO" id="GO:0005524">
    <property type="term" value="F:ATP binding"/>
    <property type="evidence" value="ECO:0007669"/>
    <property type="project" value="InterPro"/>
</dbReference>
<dbReference type="PROSITE" id="PS50011">
    <property type="entry name" value="PROTEIN_KINASE_DOM"/>
    <property type="match status" value="1"/>
</dbReference>
<dbReference type="AlphaFoldDB" id="A0A8S1R1T8"/>
<protein>
    <recommendedName>
        <fullName evidence="1">Protein kinase domain-containing protein</fullName>
    </recommendedName>
</protein>